<evidence type="ECO:0000313" key="2">
    <source>
        <dbReference type="Proteomes" id="UP000007882"/>
    </source>
</evidence>
<sequence length="156" mass="17218">MIRMALEYDLSTDADLRDDELRAFFAAALEGEIGAGGAVFRDGMYATVYRVADGEEDETSRLFGFDERVSGTFRFQNASTEQDRQHNMALMISSALAFSARYASRGVLLHNGDVAVLQWSPGEVVFHSGWHDWLDSAEVAPLVAGHPVRPLPQPLL</sequence>
<protein>
    <submittedName>
        <fullName evidence="1">Uncharacterized protein</fullName>
    </submittedName>
</protein>
<dbReference type="EMBL" id="AP012319">
    <property type="protein sequence ID" value="BAL91111.1"/>
    <property type="molecule type" value="Genomic_DNA"/>
</dbReference>
<name>I0HDM4_ACTM4</name>
<dbReference type="PATRIC" id="fig|512565.3.peg.5887"/>
<dbReference type="KEGG" id="ams:AMIS_58910"/>
<organism evidence="1 2">
    <name type="scientific">Actinoplanes missouriensis (strain ATCC 14538 / DSM 43046 / CBS 188.64 / JCM 3121 / NBRC 102363 / NCIMB 12654 / NRRL B-3342 / UNCC 431)</name>
    <dbReference type="NCBI Taxonomy" id="512565"/>
    <lineage>
        <taxon>Bacteria</taxon>
        <taxon>Bacillati</taxon>
        <taxon>Actinomycetota</taxon>
        <taxon>Actinomycetes</taxon>
        <taxon>Micromonosporales</taxon>
        <taxon>Micromonosporaceae</taxon>
        <taxon>Actinoplanes</taxon>
    </lineage>
</organism>
<accession>I0HDM4</accession>
<dbReference type="AlphaFoldDB" id="I0HDM4"/>
<gene>
    <name evidence="1" type="ordered locus">AMIS_58910</name>
</gene>
<dbReference type="Proteomes" id="UP000007882">
    <property type="component" value="Chromosome"/>
</dbReference>
<dbReference type="STRING" id="512565.AMIS_58910"/>
<dbReference type="InterPro" id="IPR049799">
    <property type="entry name" value="SitI3-like"/>
</dbReference>
<reference evidence="1 2" key="1">
    <citation type="submission" date="2012-02" db="EMBL/GenBank/DDBJ databases">
        <title>Complete genome sequence of Actinoplanes missouriensis 431 (= NBRC 102363).</title>
        <authorList>
            <person name="Ohnishi Y."/>
            <person name="Ishikawa J."/>
            <person name="Sekine M."/>
            <person name="Hosoyama A."/>
            <person name="Harada T."/>
            <person name="Narita H."/>
            <person name="Hata T."/>
            <person name="Konno Y."/>
            <person name="Tutikane K."/>
            <person name="Fujita N."/>
            <person name="Horinouchi S."/>
            <person name="Hayakawa M."/>
        </authorList>
    </citation>
    <scope>NUCLEOTIDE SEQUENCE [LARGE SCALE GENOMIC DNA]</scope>
    <source>
        <strain evidence="2">ATCC 14538 / DSM 43046 / CBS 188.64 / JCM 3121 / NBRC 102363 / NCIMB 12654 / NRRL B-3342 / UNCC 431</strain>
    </source>
</reference>
<keyword evidence="2" id="KW-1185">Reference proteome</keyword>
<proteinExistence type="predicted"/>
<dbReference type="HOGENOM" id="CLU_1718446_0_0_11"/>
<evidence type="ECO:0000313" key="1">
    <source>
        <dbReference type="EMBL" id="BAL91111.1"/>
    </source>
</evidence>
<dbReference type="NCBIfam" id="NF040657">
    <property type="entry name" value="immun_SitI3"/>
    <property type="match status" value="1"/>
</dbReference>